<dbReference type="AlphaFoldDB" id="E4XDQ4"/>
<organism evidence="2">
    <name type="scientific">Oikopleura dioica</name>
    <name type="common">Tunicate</name>
    <dbReference type="NCBI Taxonomy" id="34765"/>
    <lineage>
        <taxon>Eukaryota</taxon>
        <taxon>Metazoa</taxon>
        <taxon>Chordata</taxon>
        <taxon>Tunicata</taxon>
        <taxon>Appendicularia</taxon>
        <taxon>Copelata</taxon>
        <taxon>Oikopleuridae</taxon>
        <taxon>Oikopleura</taxon>
    </lineage>
</organism>
<dbReference type="InterPro" id="IPR000719">
    <property type="entry name" value="Prot_kinase_dom"/>
</dbReference>
<protein>
    <recommendedName>
        <fullName evidence="1">Protein kinase domain-containing protein</fullName>
    </recommendedName>
</protein>
<dbReference type="Pfam" id="PF00069">
    <property type="entry name" value="Pkinase"/>
    <property type="match status" value="1"/>
</dbReference>
<evidence type="ECO:0000313" key="3">
    <source>
        <dbReference type="Proteomes" id="UP000001307"/>
    </source>
</evidence>
<evidence type="ECO:0000259" key="1">
    <source>
        <dbReference type="PROSITE" id="PS50011"/>
    </source>
</evidence>
<dbReference type="SMART" id="SM00220">
    <property type="entry name" value="S_TKc"/>
    <property type="match status" value="1"/>
</dbReference>
<proteinExistence type="predicted"/>
<dbReference type="PANTHER" id="PTHR44167">
    <property type="entry name" value="OVARIAN-SPECIFIC SERINE/THREONINE-PROTEIN KINASE LOK-RELATED"/>
    <property type="match status" value="1"/>
</dbReference>
<dbReference type="GO" id="GO:0044773">
    <property type="term" value="P:mitotic DNA damage checkpoint signaling"/>
    <property type="evidence" value="ECO:0007669"/>
    <property type="project" value="TreeGrafter"/>
</dbReference>
<dbReference type="GO" id="GO:0005524">
    <property type="term" value="F:ATP binding"/>
    <property type="evidence" value="ECO:0007669"/>
    <property type="project" value="InterPro"/>
</dbReference>
<name>E4XDQ4_OIKDI</name>
<dbReference type="Proteomes" id="UP000001307">
    <property type="component" value="Unassembled WGS sequence"/>
</dbReference>
<dbReference type="InterPro" id="IPR011009">
    <property type="entry name" value="Kinase-like_dom_sf"/>
</dbReference>
<dbReference type="GO" id="GO:0004674">
    <property type="term" value="F:protein serine/threonine kinase activity"/>
    <property type="evidence" value="ECO:0007669"/>
    <property type="project" value="TreeGrafter"/>
</dbReference>
<keyword evidence="3" id="KW-1185">Reference proteome</keyword>
<dbReference type="Gene3D" id="1.10.510.10">
    <property type="entry name" value="Transferase(Phosphotransferase) domain 1"/>
    <property type="match status" value="1"/>
</dbReference>
<reference evidence="2" key="1">
    <citation type="journal article" date="2010" name="Science">
        <title>Plasticity of animal genome architecture unmasked by rapid evolution of a pelagic tunicate.</title>
        <authorList>
            <person name="Denoeud F."/>
            <person name="Henriet S."/>
            <person name="Mungpakdee S."/>
            <person name="Aury J.M."/>
            <person name="Da Silva C."/>
            <person name="Brinkmann H."/>
            <person name="Mikhaleva J."/>
            <person name="Olsen L.C."/>
            <person name="Jubin C."/>
            <person name="Canestro C."/>
            <person name="Bouquet J.M."/>
            <person name="Danks G."/>
            <person name="Poulain J."/>
            <person name="Campsteijn C."/>
            <person name="Adamski M."/>
            <person name="Cross I."/>
            <person name="Yadetie F."/>
            <person name="Muffato M."/>
            <person name="Louis A."/>
            <person name="Butcher S."/>
            <person name="Tsagkogeorga G."/>
            <person name="Konrad A."/>
            <person name="Singh S."/>
            <person name="Jensen M.F."/>
            <person name="Cong E.H."/>
            <person name="Eikeseth-Otteraa H."/>
            <person name="Noel B."/>
            <person name="Anthouard V."/>
            <person name="Porcel B.M."/>
            <person name="Kachouri-Lafond R."/>
            <person name="Nishino A."/>
            <person name="Ugolini M."/>
            <person name="Chourrout P."/>
            <person name="Nishida H."/>
            <person name="Aasland R."/>
            <person name="Huzurbazar S."/>
            <person name="Westhof E."/>
            <person name="Delsuc F."/>
            <person name="Lehrach H."/>
            <person name="Reinhardt R."/>
            <person name="Weissenbach J."/>
            <person name="Roy S.W."/>
            <person name="Artiguenave F."/>
            <person name="Postlethwait J.H."/>
            <person name="Manak J.R."/>
            <person name="Thompson E.M."/>
            <person name="Jaillon O."/>
            <person name="Du Pasquier L."/>
            <person name="Boudinot P."/>
            <person name="Liberles D.A."/>
            <person name="Volff J.N."/>
            <person name="Philippe H."/>
            <person name="Lenhard B."/>
            <person name="Roest Crollius H."/>
            <person name="Wincker P."/>
            <person name="Chourrout D."/>
        </authorList>
    </citation>
    <scope>NUCLEOTIDE SEQUENCE [LARGE SCALE GENOMIC DNA]</scope>
</reference>
<sequence length="719" mass="83933">MLTEFCFLAALTLNEDERAVLRTEINEWVKCFLPKLERESTREEKCRLIASVERQEFGREWIARNWRFCKFVGKNGIIFDDEKEELEKFKLTSFQKKILRRNPSLKNVFLGRSEIKEETGFWKLNHELKNKIISEGGEAIIFLEKFGNLKAAVRIHIFDAFLFTTNFGPNELKWKTNLISAEDENEDDKSVVPIHENIVKNYANVELFKIDDENEEDCLGWITILEKCDTNLRNELKNENLDLEERKKIAIGLKNGFDYLEEVGIYHFDRKLENFLLLGGVAKICDFGLVWELCGRRSYRQMGYCRRGSKYRIGWALFSGSPGFSNQNQLIGNFGNEENYFFFLFCDWKTSWSLLYRPIDEKERKIIDKIIQKCNIRDIHDMSNWTFVIKNITKIISLPNISNSFCLDDPNLTKSCQMSNLKQRMTKCVNLDIKNLTKNILDQKWSNLCVPISVTTLLRFAMQTDLAFDDKYYTFDKILTILTMIVYPRSLAGLNLNPKKEETYFQTNDVETLLERICKKTYFKESGWEFIRDQGRNLKPAESTCDYEKVMLNENFVFSRPLSVTGAYFLPTRRIDGIDFAEEVFFHQMTLDRIENGEYVLQNTQFSVDHPPDFFHYNLYGTGSYKARLQAIAEANAKIQEELDEKKVGVDYKVTIFKLNRVHRHVKRPEVDVSGHAGVGRIASMWSVCRRASLAALNAVEKTGRRASIATRRLSRATN</sequence>
<dbReference type="PANTHER" id="PTHR44167:SF24">
    <property type="entry name" value="SERINE_THREONINE-PROTEIN KINASE CHK2"/>
    <property type="match status" value="1"/>
</dbReference>
<dbReference type="SUPFAM" id="SSF56112">
    <property type="entry name" value="Protein kinase-like (PK-like)"/>
    <property type="match status" value="1"/>
</dbReference>
<gene>
    <name evidence="2" type="ORF">GSOID_T00008301001</name>
</gene>
<dbReference type="GO" id="GO:0005634">
    <property type="term" value="C:nucleus"/>
    <property type="evidence" value="ECO:0007669"/>
    <property type="project" value="TreeGrafter"/>
</dbReference>
<dbReference type="OrthoDB" id="20524at2759"/>
<accession>E4XDQ4</accession>
<evidence type="ECO:0000313" key="2">
    <source>
        <dbReference type="EMBL" id="CBY19293.1"/>
    </source>
</evidence>
<dbReference type="EMBL" id="FN653039">
    <property type="protein sequence ID" value="CBY19293.1"/>
    <property type="molecule type" value="Genomic_DNA"/>
</dbReference>
<feature type="domain" description="Protein kinase" evidence="1">
    <location>
        <begin position="127"/>
        <end position="436"/>
    </location>
</feature>
<dbReference type="PROSITE" id="PS50011">
    <property type="entry name" value="PROTEIN_KINASE_DOM"/>
    <property type="match status" value="1"/>
</dbReference>
<dbReference type="InParanoid" id="E4XDQ4"/>